<name>A0A4Q2UBG9_9HYPH</name>
<gene>
    <name evidence="5" type="ORF">D3273_08265</name>
</gene>
<dbReference type="OrthoDB" id="9807246at2"/>
<evidence type="ECO:0000313" key="6">
    <source>
        <dbReference type="Proteomes" id="UP000290759"/>
    </source>
</evidence>
<organism evidence="5 6">
    <name type="scientific">Lichenibacterium minor</name>
    <dbReference type="NCBI Taxonomy" id="2316528"/>
    <lineage>
        <taxon>Bacteria</taxon>
        <taxon>Pseudomonadati</taxon>
        <taxon>Pseudomonadota</taxon>
        <taxon>Alphaproteobacteria</taxon>
        <taxon>Hyphomicrobiales</taxon>
        <taxon>Lichenihabitantaceae</taxon>
        <taxon>Lichenibacterium</taxon>
    </lineage>
</organism>
<dbReference type="GO" id="GO:0046872">
    <property type="term" value="F:metal ion binding"/>
    <property type="evidence" value="ECO:0007669"/>
    <property type="project" value="UniProtKB-KW"/>
</dbReference>
<comment type="similarity">
    <text evidence="1">Belongs to the Gfa family.</text>
</comment>
<evidence type="ECO:0000259" key="4">
    <source>
        <dbReference type="Pfam" id="PF04828"/>
    </source>
</evidence>
<keyword evidence="3" id="KW-0862">Zinc</keyword>
<feature type="domain" description="CENP-V/GFA" evidence="4">
    <location>
        <begin position="4"/>
        <end position="79"/>
    </location>
</feature>
<dbReference type="GO" id="GO:0016846">
    <property type="term" value="F:carbon-sulfur lyase activity"/>
    <property type="evidence" value="ECO:0007669"/>
    <property type="project" value="InterPro"/>
</dbReference>
<dbReference type="AlphaFoldDB" id="A0A4Q2UBG9"/>
<evidence type="ECO:0000256" key="3">
    <source>
        <dbReference type="ARBA" id="ARBA00022833"/>
    </source>
</evidence>
<sequence length="86" mass="9144">MCARSATSVGAYTACAPDDLAIEGRKLRWFRSSPVAERGFCSACGSQLFWRRLGGDRVSVSAGSLDDPSGLVFGRHIFTGGMREGA</sequence>
<proteinExistence type="inferred from homology"/>
<dbReference type="SUPFAM" id="SSF51316">
    <property type="entry name" value="Mss4-like"/>
    <property type="match status" value="1"/>
</dbReference>
<dbReference type="Gene3D" id="3.90.1590.10">
    <property type="entry name" value="glutathione-dependent formaldehyde- activating enzyme (gfa)"/>
    <property type="match status" value="1"/>
</dbReference>
<evidence type="ECO:0000256" key="2">
    <source>
        <dbReference type="ARBA" id="ARBA00022723"/>
    </source>
</evidence>
<protein>
    <recommendedName>
        <fullName evidence="4">CENP-V/GFA domain-containing protein</fullName>
    </recommendedName>
</protein>
<keyword evidence="6" id="KW-1185">Reference proteome</keyword>
<evidence type="ECO:0000256" key="1">
    <source>
        <dbReference type="ARBA" id="ARBA00005495"/>
    </source>
</evidence>
<reference evidence="5 6" key="2">
    <citation type="submission" date="2019-02" db="EMBL/GenBank/DDBJ databases">
        <title>'Lichenibacterium ramalinii' gen. nov. sp. nov., 'Lichenibacterium minor' gen. nov. sp. nov.</title>
        <authorList>
            <person name="Pankratov T."/>
        </authorList>
    </citation>
    <scope>NUCLEOTIDE SEQUENCE [LARGE SCALE GENOMIC DNA]</scope>
    <source>
        <strain evidence="5 6">RmlP026</strain>
    </source>
</reference>
<evidence type="ECO:0000313" key="5">
    <source>
        <dbReference type="EMBL" id="RYC32517.1"/>
    </source>
</evidence>
<dbReference type="InterPro" id="IPR006913">
    <property type="entry name" value="CENP-V/GFA"/>
</dbReference>
<accession>A0A4Q2UBG9</accession>
<dbReference type="Proteomes" id="UP000290759">
    <property type="component" value="Unassembled WGS sequence"/>
</dbReference>
<comment type="caution">
    <text evidence="5">The sequence shown here is derived from an EMBL/GenBank/DDBJ whole genome shotgun (WGS) entry which is preliminary data.</text>
</comment>
<keyword evidence="2" id="KW-0479">Metal-binding</keyword>
<dbReference type="Pfam" id="PF04828">
    <property type="entry name" value="GFA"/>
    <property type="match status" value="1"/>
</dbReference>
<dbReference type="EMBL" id="QYBB01000007">
    <property type="protein sequence ID" value="RYC32517.1"/>
    <property type="molecule type" value="Genomic_DNA"/>
</dbReference>
<reference evidence="5 6" key="1">
    <citation type="submission" date="2018-12" db="EMBL/GenBank/DDBJ databases">
        <authorList>
            <person name="Grouzdev D.S."/>
            <person name="Krutkina M.S."/>
        </authorList>
    </citation>
    <scope>NUCLEOTIDE SEQUENCE [LARGE SCALE GENOMIC DNA]</scope>
    <source>
        <strain evidence="5 6">RmlP026</strain>
    </source>
</reference>
<dbReference type="InterPro" id="IPR011057">
    <property type="entry name" value="Mss4-like_sf"/>
</dbReference>